<dbReference type="Proteomes" id="UP000794436">
    <property type="component" value="Unassembled WGS sequence"/>
</dbReference>
<name>A0A8K1CC26_PYTOL</name>
<gene>
    <name evidence="2" type="ORF">Poli38472_000514</name>
</gene>
<evidence type="ECO:0000313" key="2">
    <source>
        <dbReference type="EMBL" id="TMW60472.1"/>
    </source>
</evidence>
<accession>A0A8K1CC26</accession>
<dbReference type="EMBL" id="SPLM01000108">
    <property type="protein sequence ID" value="TMW60472.1"/>
    <property type="molecule type" value="Genomic_DNA"/>
</dbReference>
<protein>
    <recommendedName>
        <fullName evidence="4">M96 mating-specific protein family</fullName>
    </recommendedName>
</protein>
<feature type="region of interest" description="Disordered" evidence="1">
    <location>
        <begin position="106"/>
        <end position="148"/>
    </location>
</feature>
<keyword evidence="3" id="KW-1185">Reference proteome</keyword>
<dbReference type="PANTHER" id="PTHR35796:SF3">
    <property type="entry name" value="BHLH DOMAIN-CONTAINING PROTEIN"/>
    <property type="match status" value="1"/>
</dbReference>
<sequence length="502" mass="56439">MVEIHVPEDTSGFEAAMRFLDEYSSADEVASPPSSVSPPSSSSDDHDDDHDDFLGLALLPRSPISRPVSPMTFLPVGFNLGQVKNVLESPLPVTEAFNPFQVVKATSTSTSGSSGSSSSSDESSKRPKHKTKRPANYNSNKAREERRQELQYLRKKAAQLEEELETLQHKQRYTGSSLSPSSSFLMNGNELDLPRASANVWQEIAARQLEERRRSEQENIQLKVVLENQIKVAKSLERLLHKRTTLAGMEACGLGKRKRVYPTPANENAAAVFKKLLHRVERCYLEIDGLFARMGISHMEHSYRNAQVRDGEQGMFLEIHECKILPVNVHSAGAAVWQHFAQNMEHIPFRQYYERAREDVTEDTIIENIGMELHANGTKADFRVQQVLRRYVEEDRVIIVWSAIINPVAFSDKPLSGVFFREQGYMLLKMPKTLDADEFSVLNTAHIITPEFTNGSLNKDDEVVGQLSDFVLAGTAASTAASHQMIENVLMRELLNRQRSAI</sequence>
<evidence type="ECO:0008006" key="4">
    <source>
        <dbReference type="Google" id="ProtNLM"/>
    </source>
</evidence>
<dbReference type="AlphaFoldDB" id="A0A8K1CC26"/>
<evidence type="ECO:0000313" key="3">
    <source>
        <dbReference type="Proteomes" id="UP000794436"/>
    </source>
</evidence>
<proteinExistence type="predicted"/>
<evidence type="ECO:0000256" key="1">
    <source>
        <dbReference type="SAM" id="MobiDB-lite"/>
    </source>
</evidence>
<comment type="caution">
    <text evidence="2">The sequence shown here is derived from an EMBL/GenBank/DDBJ whole genome shotgun (WGS) entry which is preliminary data.</text>
</comment>
<feature type="compositionally biased region" description="Low complexity" evidence="1">
    <location>
        <begin position="106"/>
        <end position="121"/>
    </location>
</feature>
<reference evidence="2" key="1">
    <citation type="submission" date="2019-03" db="EMBL/GenBank/DDBJ databases">
        <title>Long read genome sequence of the mycoparasitic Pythium oligandrum ATCC 38472 isolated from sugarbeet rhizosphere.</title>
        <authorList>
            <person name="Gaulin E."/>
        </authorList>
    </citation>
    <scope>NUCLEOTIDE SEQUENCE</scope>
    <source>
        <strain evidence="2">ATCC 38472_TT</strain>
    </source>
</reference>
<dbReference type="OrthoDB" id="64619at2759"/>
<feature type="region of interest" description="Disordered" evidence="1">
    <location>
        <begin position="24"/>
        <end position="55"/>
    </location>
</feature>
<dbReference type="PANTHER" id="PTHR35796">
    <property type="entry name" value="HYPOTHETICAL CYTOSOLIC PROTEIN"/>
    <property type="match status" value="1"/>
</dbReference>
<feature type="compositionally biased region" description="Low complexity" evidence="1">
    <location>
        <begin position="26"/>
        <end position="42"/>
    </location>
</feature>
<organism evidence="2 3">
    <name type="scientific">Pythium oligandrum</name>
    <name type="common">Mycoparasitic fungus</name>
    <dbReference type="NCBI Taxonomy" id="41045"/>
    <lineage>
        <taxon>Eukaryota</taxon>
        <taxon>Sar</taxon>
        <taxon>Stramenopiles</taxon>
        <taxon>Oomycota</taxon>
        <taxon>Peronosporomycetes</taxon>
        <taxon>Pythiales</taxon>
        <taxon>Pythiaceae</taxon>
        <taxon>Pythium</taxon>
    </lineage>
</organism>